<dbReference type="CDD" id="cd06223">
    <property type="entry name" value="PRTases_typeI"/>
    <property type="match status" value="1"/>
</dbReference>
<comment type="catalytic activity">
    <reaction evidence="7 8">
        <text>5-phospho-beta-D-ribosylamine + L-glutamate + diphosphate = 5-phospho-alpha-D-ribose 1-diphosphate + L-glutamine + H2O</text>
        <dbReference type="Rhea" id="RHEA:14905"/>
        <dbReference type="ChEBI" id="CHEBI:15377"/>
        <dbReference type="ChEBI" id="CHEBI:29985"/>
        <dbReference type="ChEBI" id="CHEBI:33019"/>
        <dbReference type="ChEBI" id="CHEBI:58017"/>
        <dbReference type="ChEBI" id="CHEBI:58359"/>
        <dbReference type="ChEBI" id="CHEBI:58681"/>
        <dbReference type="EC" id="2.4.2.14"/>
    </reaction>
</comment>
<reference evidence="11 12" key="1">
    <citation type="submission" date="2019-07" db="EMBL/GenBank/DDBJ databases">
        <title>Complete Genome Sequence of Leptotrichia goodfellowii Strain JCM 16774.</title>
        <authorList>
            <person name="Watanabe S."/>
            <person name="Cui L."/>
        </authorList>
    </citation>
    <scope>NUCLEOTIDE SEQUENCE [LARGE SCALE GENOMIC DNA]</scope>
    <source>
        <strain evidence="11 12">JCM16774</strain>
    </source>
</reference>
<dbReference type="EMBL" id="AP019822">
    <property type="protein sequence ID" value="BBM36286.1"/>
    <property type="molecule type" value="Genomic_DNA"/>
</dbReference>
<dbReference type="InterPro" id="IPR029057">
    <property type="entry name" value="PRTase-like"/>
</dbReference>
<dbReference type="Proteomes" id="UP000321606">
    <property type="component" value="Chromosome"/>
</dbReference>
<dbReference type="NCBIfam" id="TIGR01134">
    <property type="entry name" value="purF"/>
    <property type="match status" value="1"/>
</dbReference>
<dbReference type="InterPro" id="IPR017932">
    <property type="entry name" value="GATase_2_dom"/>
</dbReference>
<dbReference type="AlphaFoldDB" id="A0A510JB27"/>
<dbReference type="SUPFAM" id="SSF53271">
    <property type="entry name" value="PRTase-like"/>
    <property type="match status" value="1"/>
</dbReference>
<dbReference type="PIRSF" id="PIRSF000485">
    <property type="entry name" value="Amd_phspho_trans"/>
    <property type="match status" value="1"/>
</dbReference>
<evidence type="ECO:0000256" key="3">
    <source>
        <dbReference type="ARBA" id="ARBA00022676"/>
    </source>
</evidence>
<sequence>MASVKSADKIEEGGVFALYSRKLRTDLAGLAYYGMYALQHRGQESAGFSIADSISENEVKLKTVKGRGLVADVFSLKDLQSYSGNILVGHLKYATEGGASSHSYQPLRGESIMGKVAIVHNGNLLNTKELKEELMKNGSIFQTKTDTEIILKLLGKNGKFGYDQAILNTLKKLKGSFAIAVIIEDKLIGIRDPLGTRPLCLGMREDGVYVLASESCALDAVNAEFVRDIEPGEIVVIDKQGIESIRYANKKKKSFSSFEYIYFARPDSVIDGINVYSSRHEAGKLLYKQNPIEADLVIGVPDSGVPAAIGYSEASGIPYGTALLKNKYVGRTFILPTQELRENAVRVKLNSMKSLIENKRIVVVDDSLVRGTTSKILIKILFEAGAKEVHFRSASPVVISESYFGVNIASENELIGNTMTIDEIRDYIGATSLDYLSIENIKKALQNKDVNLDCFKD</sequence>
<dbReference type="HAMAP" id="MF_01931">
    <property type="entry name" value="PurF"/>
    <property type="match status" value="1"/>
</dbReference>
<keyword evidence="7 9" id="KW-0460">Magnesium</keyword>
<protein>
    <recommendedName>
        <fullName evidence="7">Amidophosphoribosyltransferase</fullName>
        <shortName evidence="7">ATase</shortName>
        <ecNumber evidence="7">2.4.2.14</ecNumber>
    </recommendedName>
    <alternativeName>
        <fullName evidence="7">Glutamine phosphoribosylpyrophosphate amidotransferase</fullName>
        <shortName evidence="7">GPATase</shortName>
    </alternativeName>
</protein>
<evidence type="ECO:0000313" key="12">
    <source>
        <dbReference type="Proteomes" id="UP000321606"/>
    </source>
</evidence>
<dbReference type="GO" id="GO:0000287">
    <property type="term" value="F:magnesium ion binding"/>
    <property type="evidence" value="ECO:0007669"/>
    <property type="project" value="UniProtKB-UniRule"/>
</dbReference>
<dbReference type="SUPFAM" id="SSF56235">
    <property type="entry name" value="N-terminal nucleophile aminohydrolases (Ntn hydrolases)"/>
    <property type="match status" value="1"/>
</dbReference>
<dbReference type="InterPro" id="IPR029055">
    <property type="entry name" value="Ntn_hydrolases_N"/>
</dbReference>
<comment type="pathway">
    <text evidence="1 7 8">Purine metabolism; IMP biosynthesis via de novo pathway; N(1)-(5-phospho-D-ribosyl)glycinamide from 5-phospho-alpha-D-ribose 1-diphosphate: step 1/2.</text>
</comment>
<dbReference type="RefSeq" id="WP_051411758.1">
    <property type="nucleotide sequence ID" value="NZ_AP019822.1"/>
</dbReference>
<dbReference type="InterPro" id="IPR000836">
    <property type="entry name" value="PRTase_dom"/>
</dbReference>
<feature type="domain" description="Glutamine amidotransferase type-2" evidence="10">
    <location>
        <begin position="13"/>
        <end position="240"/>
    </location>
</feature>
<feature type="binding site" evidence="7 9">
    <location>
        <position position="303"/>
    </location>
    <ligand>
        <name>Mg(2+)</name>
        <dbReference type="ChEBI" id="CHEBI:18420"/>
    </ligand>
</feature>
<keyword evidence="6 7" id="KW-0315">Glutamine amidotransferase</keyword>
<dbReference type="Pfam" id="PF00156">
    <property type="entry name" value="Pribosyltran"/>
    <property type="match status" value="1"/>
</dbReference>
<feature type="binding site" evidence="7 9">
    <location>
        <position position="365"/>
    </location>
    <ligand>
        <name>Mg(2+)</name>
        <dbReference type="ChEBI" id="CHEBI:18420"/>
    </ligand>
</feature>
<organism evidence="11 12">
    <name type="scientific">Pseudoleptotrichia goodfellowii</name>
    <dbReference type="NCBI Taxonomy" id="157692"/>
    <lineage>
        <taxon>Bacteria</taxon>
        <taxon>Fusobacteriati</taxon>
        <taxon>Fusobacteriota</taxon>
        <taxon>Fusobacteriia</taxon>
        <taxon>Fusobacteriales</taxon>
        <taxon>Leptotrichiaceae</taxon>
        <taxon>Pseudoleptotrichia</taxon>
    </lineage>
</organism>
<evidence type="ECO:0000313" key="11">
    <source>
        <dbReference type="EMBL" id="BBM36286.1"/>
    </source>
</evidence>
<evidence type="ECO:0000256" key="9">
    <source>
        <dbReference type="PIRSR" id="PIRSR000485-2"/>
    </source>
</evidence>
<dbReference type="InterPro" id="IPR005854">
    <property type="entry name" value="PurF"/>
</dbReference>
<dbReference type="Pfam" id="PF13537">
    <property type="entry name" value="GATase_7"/>
    <property type="match status" value="1"/>
</dbReference>
<dbReference type="CDD" id="cd00715">
    <property type="entry name" value="GPATase_N"/>
    <property type="match status" value="1"/>
</dbReference>
<gene>
    <name evidence="7" type="primary">purF</name>
    <name evidence="11" type="ORF">JCM16774_1218</name>
</gene>
<dbReference type="InterPro" id="IPR035584">
    <property type="entry name" value="PurF_N"/>
</dbReference>
<dbReference type="PROSITE" id="PS51278">
    <property type="entry name" value="GATASE_TYPE_2"/>
    <property type="match status" value="1"/>
</dbReference>
<dbReference type="EC" id="2.4.2.14" evidence="7"/>
<keyword evidence="7 9" id="KW-0479">Metal-binding</keyword>
<dbReference type="Gene3D" id="3.60.20.10">
    <property type="entry name" value="Glutamine Phosphoribosylpyrophosphate, subunit 1, domain 1"/>
    <property type="match status" value="1"/>
</dbReference>
<comment type="caution">
    <text evidence="7">Lacks conserved residue(s) required for the propagation of feature annotation.</text>
</comment>
<evidence type="ECO:0000256" key="5">
    <source>
        <dbReference type="ARBA" id="ARBA00022755"/>
    </source>
</evidence>
<evidence type="ECO:0000256" key="7">
    <source>
        <dbReference type="HAMAP-Rule" id="MF_01931"/>
    </source>
</evidence>
<name>A0A510JB27_9FUSO</name>
<dbReference type="OrthoDB" id="9801213at2"/>
<dbReference type="GO" id="GO:0004044">
    <property type="term" value="F:amidophosphoribosyltransferase activity"/>
    <property type="evidence" value="ECO:0007669"/>
    <property type="project" value="UniProtKB-UniRule"/>
</dbReference>
<comment type="similarity">
    <text evidence="2 7 8">In the C-terminal section; belongs to the purine/pyrimidine phosphoribosyltransferase family.</text>
</comment>
<comment type="cofactor">
    <cofactor evidence="7 9">
        <name>Mg(2+)</name>
        <dbReference type="ChEBI" id="CHEBI:18420"/>
    </cofactor>
    <text evidence="7 9">Binds 1 Mg(2+) ion per subunit.</text>
</comment>
<dbReference type="STRING" id="714315.GCA_000516535_01223"/>
<proteinExistence type="inferred from homology"/>
<accession>A0A510JB27</accession>
<keyword evidence="4 7" id="KW-0808">Transferase</keyword>
<comment type="function">
    <text evidence="7">Catalyzes the formation of phosphoribosylamine from phosphoribosylpyrophosphate (PRPP) and glutamine.</text>
</comment>
<evidence type="ECO:0000259" key="10">
    <source>
        <dbReference type="PROSITE" id="PS51278"/>
    </source>
</evidence>
<evidence type="ECO:0000256" key="4">
    <source>
        <dbReference type="ARBA" id="ARBA00022679"/>
    </source>
</evidence>
<dbReference type="Gene3D" id="3.40.50.2020">
    <property type="match status" value="1"/>
</dbReference>
<dbReference type="PANTHER" id="PTHR11907">
    <property type="entry name" value="AMIDOPHOSPHORIBOSYLTRANSFERASE"/>
    <property type="match status" value="1"/>
</dbReference>
<dbReference type="UniPathway" id="UPA00074">
    <property type="reaction ID" value="UER00124"/>
</dbReference>
<feature type="binding site" evidence="7 9">
    <location>
        <position position="366"/>
    </location>
    <ligand>
        <name>Mg(2+)</name>
        <dbReference type="ChEBI" id="CHEBI:18420"/>
    </ligand>
</feature>
<keyword evidence="5 7" id="KW-0658">Purine biosynthesis</keyword>
<dbReference type="GO" id="GO:0006189">
    <property type="term" value="P:'de novo' IMP biosynthetic process"/>
    <property type="evidence" value="ECO:0007669"/>
    <property type="project" value="UniProtKB-UniRule"/>
</dbReference>
<keyword evidence="3 7" id="KW-0328">Glycosyltransferase</keyword>
<evidence type="ECO:0000256" key="8">
    <source>
        <dbReference type="PIRNR" id="PIRNR000485"/>
    </source>
</evidence>
<evidence type="ECO:0000256" key="6">
    <source>
        <dbReference type="ARBA" id="ARBA00022962"/>
    </source>
</evidence>
<evidence type="ECO:0000256" key="2">
    <source>
        <dbReference type="ARBA" id="ARBA00010138"/>
    </source>
</evidence>
<evidence type="ECO:0000256" key="1">
    <source>
        <dbReference type="ARBA" id="ARBA00005209"/>
    </source>
</evidence>
<dbReference type="KEGG" id="lgo:JCM16774_1218"/>
<dbReference type="GO" id="GO:0009113">
    <property type="term" value="P:purine nucleobase biosynthetic process"/>
    <property type="evidence" value="ECO:0007669"/>
    <property type="project" value="UniProtKB-UniRule"/>
</dbReference>